<evidence type="ECO:0000313" key="1">
    <source>
        <dbReference type="EMBL" id="QNJ90738.1"/>
    </source>
</evidence>
<dbReference type="AlphaFoldDB" id="A0A7G8P8S2"/>
<evidence type="ECO:0000313" key="2">
    <source>
        <dbReference type="Proteomes" id="UP000515498"/>
    </source>
</evidence>
<sequence>MTDRKYTQRNILEVTYDRLLTGFDGDGIVIGLADDDQGDTPVHALRWSSDDTAALLGDLLAFVVDPSGENYAGGQTRAYGLTRDGGDLVVLTPINADTVVAIPIPVAEVPAVIDALQRAQDGRDDLMRHDEQIAHADPDDFNKPDDWP</sequence>
<reference evidence="1 2" key="1">
    <citation type="submission" date="2020-07" db="EMBL/GenBank/DDBJ databases">
        <title>Draft genome sequence of four isobutane-metabolizing strains capable of cometabolically degrading diverse ether contaminants.</title>
        <authorList>
            <person name="Chen W."/>
            <person name="Faulkner N."/>
            <person name="Smith C."/>
            <person name="Hyman M."/>
        </authorList>
    </citation>
    <scope>NUCLEOTIDE SEQUENCE [LARGE SCALE GENOMIC DNA]</scope>
    <source>
        <strain evidence="1 2">2A</strain>
    </source>
</reference>
<dbReference type="Proteomes" id="UP000515498">
    <property type="component" value="Chromosome"/>
</dbReference>
<dbReference type="EMBL" id="CP059894">
    <property type="protein sequence ID" value="QNJ90738.1"/>
    <property type="molecule type" value="Genomic_DNA"/>
</dbReference>
<gene>
    <name evidence="1" type="ORF">HZU40_21095</name>
</gene>
<dbReference type="KEGG" id="mflu:HZU40_21095"/>
<accession>A0A7G8P8S2</accession>
<protein>
    <submittedName>
        <fullName evidence="1">Uncharacterized protein</fullName>
    </submittedName>
</protein>
<dbReference type="RefSeq" id="WP_187095668.1">
    <property type="nucleotide sequence ID" value="NZ_CP059894.1"/>
</dbReference>
<proteinExistence type="predicted"/>
<organism evidence="1 2">
    <name type="scientific">Mycolicibacterium fluoranthenivorans</name>
    <dbReference type="NCBI Taxonomy" id="258505"/>
    <lineage>
        <taxon>Bacteria</taxon>
        <taxon>Bacillati</taxon>
        <taxon>Actinomycetota</taxon>
        <taxon>Actinomycetes</taxon>
        <taxon>Mycobacteriales</taxon>
        <taxon>Mycobacteriaceae</taxon>
        <taxon>Mycolicibacterium</taxon>
    </lineage>
</organism>
<name>A0A7G8P8S2_9MYCO</name>